<evidence type="ECO:0000313" key="7">
    <source>
        <dbReference type="EMBL" id="KOB65507.1"/>
    </source>
</evidence>
<keyword evidence="5" id="KW-0325">Glycoprotein</keyword>
<dbReference type="STRING" id="104452.A0A0L7KQD0"/>
<dbReference type="FunFam" id="2.40.10.10:FF:000054">
    <property type="entry name" value="Complement C1r subcomponent"/>
    <property type="match status" value="1"/>
</dbReference>
<evidence type="ECO:0000256" key="4">
    <source>
        <dbReference type="ARBA" id="ARBA00023157"/>
    </source>
</evidence>
<evidence type="ECO:0000256" key="2">
    <source>
        <dbReference type="ARBA" id="ARBA00022525"/>
    </source>
</evidence>
<evidence type="ECO:0000313" key="8">
    <source>
        <dbReference type="Proteomes" id="UP000037510"/>
    </source>
</evidence>
<name>A0A0L7KQD0_OPEBR</name>
<dbReference type="GO" id="GO:0004252">
    <property type="term" value="F:serine-type endopeptidase activity"/>
    <property type="evidence" value="ECO:0007669"/>
    <property type="project" value="InterPro"/>
</dbReference>
<dbReference type="Gene3D" id="2.40.10.10">
    <property type="entry name" value="Trypsin-like serine proteases"/>
    <property type="match status" value="1"/>
</dbReference>
<dbReference type="PROSITE" id="PS50240">
    <property type="entry name" value="TRYPSIN_DOM"/>
    <property type="match status" value="1"/>
</dbReference>
<dbReference type="InterPro" id="IPR001254">
    <property type="entry name" value="Trypsin_dom"/>
</dbReference>
<dbReference type="InterPro" id="IPR009003">
    <property type="entry name" value="Peptidase_S1_PA"/>
</dbReference>
<dbReference type="SUPFAM" id="SSF50494">
    <property type="entry name" value="Trypsin-like serine proteases"/>
    <property type="match status" value="1"/>
</dbReference>
<dbReference type="PANTHER" id="PTHR24252:SF7">
    <property type="entry name" value="HYALIN"/>
    <property type="match status" value="1"/>
</dbReference>
<dbReference type="PANTHER" id="PTHR24252">
    <property type="entry name" value="ACROSIN-RELATED"/>
    <property type="match status" value="1"/>
</dbReference>
<evidence type="ECO:0000259" key="6">
    <source>
        <dbReference type="PROSITE" id="PS50240"/>
    </source>
</evidence>
<accession>A0A0L7KQD0</accession>
<keyword evidence="2" id="KW-0964">Secreted</keyword>
<dbReference type="GO" id="GO:0005576">
    <property type="term" value="C:extracellular region"/>
    <property type="evidence" value="ECO:0007669"/>
    <property type="project" value="UniProtKB-SubCell"/>
</dbReference>
<keyword evidence="8" id="KW-1185">Reference proteome</keyword>
<dbReference type="AlphaFoldDB" id="A0A0L7KQD0"/>
<dbReference type="EMBL" id="JTDY01007036">
    <property type="protein sequence ID" value="KOB65507.1"/>
    <property type="molecule type" value="Genomic_DNA"/>
</dbReference>
<evidence type="ECO:0000256" key="3">
    <source>
        <dbReference type="ARBA" id="ARBA00022729"/>
    </source>
</evidence>
<comment type="caution">
    <text evidence="7">The sequence shown here is derived from an EMBL/GenBank/DDBJ whole genome shotgun (WGS) entry which is preliminary data.</text>
</comment>
<dbReference type="SUPFAM" id="SSF56219">
    <property type="entry name" value="DNase I-like"/>
    <property type="match status" value="1"/>
</dbReference>
<comment type="subcellular location">
    <subcellularLocation>
        <location evidence="1">Secreted</location>
    </subcellularLocation>
</comment>
<dbReference type="GO" id="GO:0006508">
    <property type="term" value="P:proteolysis"/>
    <property type="evidence" value="ECO:0007669"/>
    <property type="project" value="InterPro"/>
</dbReference>
<evidence type="ECO:0000256" key="1">
    <source>
        <dbReference type="ARBA" id="ARBA00004613"/>
    </source>
</evidence>
<organism evidence="7 8">
    <name type="scientific">Operophtera brumata</name>
    <name type="common">Winter moth</name>
    <name type="synonym">Phalaena brumata</name>
    <dbReference type="NCBI Taxonomy" id="104452"/>
    <lineage>
        <taxon>Eukaryota</taxon>
        <taxon>Metazoa</taxon>
        <taxon>Ecdysozoa</taxon>
        <taxon>Arthropoda</taxon>
        <taxon>Hexapoda</taxon>
        <taxon>Insecta</taxon>
        <taxon>Pterygota</taxon>
        <taxon>Neoptera</taxon>
        <taxon>Endopterygota</taxon>
        <taxon>Lepidoptera</taxon>
        <taxon>Glossata</taxon>
        <taxon>Ditrysia</taxon>
        <taxon>Geometroidea</taxon>
        <taxon>Geometridae</taxon>
        <taxon>Larentiinae</taxon>
        <taxon>Operophtera</taxon>
    </lineage>
</organism>
<reference evidence="7 8" key="1">
    <citation type="journal article" date="2015" name="Genome Biol. Evol.">
        <title>The genome of winter moth (Operophtera brumata) provides a genomic perspective on sexual dimorphism and phenology.</title>
        <authorList>
            <person name="Derks M.F."/>
            <person name="Smit S."/>
            <person name="Salis L."/>
            <person name="Schijlen E."/>
            <person name="Bossers A."/>
            <person name="Mateman C."/>
            <person name="Pijl A.S."/>
            <person name="de Ridder D."/>
            <person name="Groenen M.A."/>
            <person name="Visser M.E."/>
            <person name="Megens H.J."/>
        </authorList>
    </citation>
    <scope>NUCLEOTIDE SEQUENCE [LARGE SCALE GENOMIC DNA]</scope>
    <source>
        <strain evidence="7">WM2013NL</strain>
        <tissue evidence="7">Head and thorax</tissue>
    </source>
</reference>
<dbReference type="Proteomes" id="UP000037510">
    <property type="component" value="Unassembled WGS sequence"/>
</dbReference>
<sequence length="469" mass="52221">MPSEIDEILSIKCYSVDKLEHCKEKFELSSFKILTCNIRSISQNFADLQVALNRIGMVFDVIVLTEGWLRDDSPIGQLNGYVSYNTTKFINKCGGVITYVRNSWSSAAVEPTFNDANCLVVKIANTLTLIAIYRSPSFMNKENFLESLDTLLENNKSVTKLVVTGDININILDNDKDLPKDKTYSAMYQCLMAEHGLLPAIHTYPTRGERCLDHTFIKSHGPAKGIVCKCSLTDHDLAMVSLKMDKPIPVKRSRIVTKSDFKAVTDELKLVNWTNVLSQTNVFVVVKLSSMFIFMSPVTTNLVTDLLFSNKESRDSRKFSLFIKEGERWRKLPRGIVDNQLCAGEGTTDTCQISYTGWRKLPRGIVDNQLCAGHPEGTTDTCQISFTGWRKLPRGIVDNQLCAGHPEGTTDTCQGDSGGPLQLSISEIVSVYKVVGITSFGSSCGSKAPGVYTRVAKYVDWIESIVWPQ</sequence>
<feature type="domain" description="Peptidase S1" evidence="6">
    <location>
        <begin position="64"/>
        <end position="467"/>
    </location>
</feature>
<dbReference type="InterPro" id="IPR043504">
    <property type="entry name" value="Peptidase_S1_PA_chymotrypsin"/>
</dbReference>
<proteinExistence type="predicted"/>
<dbReference type="Pfam" id="PF00089">
    <property type="entry name" value="Trypsin"/>
    <property type="match status" value="1"/>
</dbReference>
<dbReference type="PROSITE" id="PS00135">
    <property type="entry name" value="TRYPSIN_SER"/>
    <property type="match status" value="1"/>
</dbReference>
<dbReference type="InterPro" id="IPR033116">
    <property type="entry name" value="TRYPSIN_SER"/>
</dbReference>
<protein>
    <submittedName>
        <fullName evidence="7">Hemolymph proteinase 6</fullName>
    </submittedName>
</protein>
<evidence type="ECO:0000256" key="5">
    <source>
        <dbReference type="ARBA" id="ARBA00023180"/>
    </source>
</evidence>
<dbReference type="InterPro" id="IPR036691">
    <property type="entry name" value="Endo/exonu/phosph_ase_sf"/>
</dbReference>
<keyword evidence="3" id="KW-0732">Signal</keyword>
<dbReference type="Gene3D" id="3.60.10.10">
    <property type="entry name" value="Endonuclease/exonuclease/phosphatase"/>
    <property type="match status" value="1"/>
</dbReference>
<dbReference type="SMART" id="SM00020">
    <property type="entry name" value="Tryp_SPc"/>
    <property type="match status" value="1"/>
</dbReference>
<gene>
    <name evidence="7" type="ORF">OBRU01_22646</name>
</gene>
<keyword evidence="4" id="KW-1015">Disulfide bond</keyword>